<accession>A0A8H7PLH5</accession>
<feature type="compositionally biased region" description="Polar residues" evidence="1">
    <location>
        <begin position="16"/>
        <end position="35"/>
    </location>
</feature>
<protein>
    <submittedName>
        <fullName evidence="2">Uncharacterized protein</fullName>
    </submittedName>
</protein>
<dbReference type="AlphaFoldDB" id="A0A8H7PLH5"/>
<feature type="compositionally biased region" description="Basic and acidic residues" evidence="1">
    <location>
        <begin position="277"/>
        <end position="290"/>
    </location>
</feature>
<dbReference type="Proteomes" id="UP000654370">
    <property type="component" value="Unassembled WGS sequence"/>
</dbReference>
<dbReference type="EMBL" id="JAEPQZ010000010">
    <property type="protein sequence ID" value="KAG2176247.1"/>
    <property type="molecule type" value="Genomic_DNA"/>
</dbReference>
<evidence type="ECO:0000313" key="2">
    <source>
        <dbReference type="EMBL" id="KAG2176247.1"/>
    </source>
</evidence>
<feature type="region of interest" description="Disordered" evidence="1">
    <location>
        <begin position="258"/>
        <end position="301"/>
    </location>
</feature>
<feature type="region of interest" description="Disordered" evidence="1">
    <location>
        <begin position="15"/>
        <end position="35"/>
    </location>
</feature>
<comment type="caution">
    <text evidence="2">The sequence shown here is derived from an EMBL/GenBank/DDBJ whole genome shotgun (WGS) entry which is preliminary data.</text>
</comment>
<name>A0A8H7PLH5_MORIS</name>
<sequence>MSPALNHFHKLKRSLTSKGARSQSHKNSTCSEPPAVQNVSYVKPTTTNISPPHQSSNFVNTLRTISLEAGRRQYGDVYDVFFYQDKKCRDRAIFLACRLRQTYDVLFHWSPEYSKDDFIVAVCSRLYAYNYILYALPQQSPTRTQFLSKLDQQCQSLGIVGAGNREAVFSVGHCLRKMEGYIDADVVERARQTLSKCLESEDKLSHDERGSMYIFHGMMSGMNWDARDLDVTVEEAGQITQDILQVRLSLLAKPEPYQNPFEDASAVVEEDDDDDILFDREPTNSHKKVDSGFYDGYTDRK</sequence>
<organism evidence="2 3">
    <name type="scientific">Mortierella isabellina</name>
    <name type="common">Filamentous fungus</name>
    <name type="synonym">Umbelopsis isabellina</name>
    <dbReference type="NCBI Taxonomy" id="91625"/>
    <lineage>
        <taxon>Eukaryota</taxon>
        <taxon>Fungi</taxon>
        <taxon>Fungi incertae sedis</taxon>
        <taxon>Mucoromycota</taxon>
        <taxon>Mucoromycotina</taxon>
        <taxon>Umbelopsidomycetes</taxon>
        <taxon>Umbelopsidales</taxon>
        <taxon>Umbelopsidaceae</taxon>
        <taxon>Umbelopsis</taxon>
    </lineage>
</organism>
<reference evidence="2" key="1">
    <citation type="submission" date="2020-12" db="EMBL/GenBank/DDBJ databases">
        <title>Metabolic potential, ecology and presence of endohyphal bacteria is reflected in genomic diversity of Mucoromycotina.</title>
        <authorList>
            <person name="Muszewska A."/>
            <person name="Okrasinska A."/>
            <person name="Steczkiewicz K."/>
            <person name="Drgas O."/>
            <person name="Orlowska M."/>
            <person name="Perlinska-Lenart U."/>
            <person name="Aleksandrzak-Piekarczyk T."/>
            <person name="Szatraj K."/>
            <person name="Zielenkiewicz U."/>
            <person name="Pilsyk S."/>
            <person name="Malc E."/>
            <person name="Mieczkowski P."/>
            <person name="Kruszewska J.S."/>
            <person name="Biernat P."/>
            <person name="Pawlowska J."/>
        </authorList>
    </citation>
    <scope>NUCLEOTIDE SEQUENCE</scope>
    <source>
        <strain evidence="2">WA0000067209</strain>
    </source>
</reference>
<proteinExistence type="predicted"/>
<evidence type="ECO:0000313" key="3">
    <source>
        <dbReference type="Proteomes" id="UP000654370"/>
    </source>
</evidence>
<keyword evidence="3" id="KW-1185">Reference proteome</keyword>
<gene>
    <name evidence="2" type="ORF">INT43_005481</name>
</gene>
<dbReference type="OrthoDB" id="5596457at2759"/>
<evidence type="ECO:0000256" key="1">
    <source>
        <dbReference type="SAM" id="MobiDB-lite"/>
    </source>
</evidence>